<organism evidence="8 9">
    <name type="scientific">Blomia tropicalis</name>
    <name type="common">Mite</name>
    <dbReference type="NCBI Taxonomy" id="40697"/>
    <lineage>
        <taxon>Eukaryota</taxon>
        <taxon>Metazoa</taxon>
        <taxon>Ecdysozoa</taxon>
        <taxon>Arthropoda</taxon>
        <taxon>Chelicerata</taxon>
        <taxon>Arachnida</taxon>
        <taxon>Acari</taxon>
        <taxon>Acariformes</taxon>
        <taxon>Sarcoptiformes</taxon>
        <taxon>Astigmata</taxon>
        <taxon>Glycyphagoidea</taxon>
        <taxon>Echimyopodidae</taxon>
        <taxon>Blomia</taxon>
    </lineage>
</organism>
<evidence type="ECO:0000313" key="9">
    <source>
        <dbReference type="Proteomes" id="UP001142055"/>
    </source>
</evidence>
<dbReference type="InterPro" id="IPR001563">
    <property type="entry name" value="Peptidase_S10"/>
</dbReference>
<evidence type="ECO:0000313" key="8">
    <source>
        <dbReference type="EMBL" id="KAJ6222301.1"/>
    </source>
</evidence>
<dbReference type="OMA" id="EMADQFV"/>
<keyword evidence="5 7" id="KW-0378">Hydrolase</keyword>
<evidence type="ECO:0000256" key="3">
    <source>
        <dbReference type="ARBA" id="ARBA00022670"/>
    </source>
</evidence>
<dbReference type="GO" id="GO:0004185">
    <property type="term" value="F:serine-type carboxypeptidase activity"/>
    <property type="evidence" value="ECO:0007669"/>
    <property type="project" value="UniProtKB-UniRule"/>
</dbReference>
<dbReference type="GO" id="GO:0006508">
    <property type="term" value="P:proteolysis"/>
    <property type="evidence" value="ECO:0007669"/>
    <property type="project" value="UniProtKB-KW"/>
</dbReference>
<evidence type="ECO:0000256" key="2">
    <source>
        <dbReference type="ARBA" id="ARBA00022645"/>
    </source>
</evidence>
<proteinExistence type="inferred from homology"/>
<keyword evidence="2 7" id="KW-0121">Carboxypeptidase</keyword>
<evidence type="ECO:0000256" key="4">
    <source>
        <dbReference type="ARBA" id="ARBA00022729"/>
    </source>
</evidence>
<comment type="similarity">
    <text evidence="1 7">Belongs to the peptidase S10 family.</text>
</comment>
<dbReference type="PROSITE" id="PS00131">
    <property type="entry name" value="CARBOXYPEPT_SER_SER"/>
    <property type="match status" value="1"/>
</dbReference>
<keyword evidence="4 7" id="KW-0732">Signal</keyword>
<dbReference type="Gene3D" id="3.40.50.1820">
    <property type="entry name" value="alpha/beta hydrolase"/>
    <property type="match status" value="1"/>
</dbReference>
<dbReference type="InterPro" id="IPR029058">
    <property type="entry name" value="AB_hydrolase_fold"/>
</dbReference>
<evidence type="ECO:0000256" key="1">
    <source>
        <dbReference type="ARBA" id="ARBA00009431"/>
    </source>
</evidence>
<dbReference type="FunFam" id="3.40.50.1820:FF:000096">
    <property type="entry name" value="Carboxypeptidase vitellogenic-like"/>
    <property type="match status" value="1"/>
</dbReference>
<dbReference type="EC" id="3.4.16.-" evidence="7"/>
<feature type="chain" id="PRO_5040539452" description="Carboxypeptidase" evidence="7">
    <location>
        <begin position="18"/>
        <end position="482"/>
    </location>
</feature>
<dbReference type="AlphaFoldDB" id="A0A9Q0MAG4"/>
<dbReference type="PRINTS" id="PR00724">
    <property type="entry name" value="CRBOXYPTASEC"/>
</dbReference>
<name>A0A9Q0MAG4_BLOTA</name>
<dbReference type="Pfam" id="PF00450">
    <property type="entry name" value="Peptidase_S10"/>
    <property type="match status" value="1"/>
</dbReference>
<keyword evidence="9" id="KW-1185">Reference proteome</keyword>
<reference evidence="8" key="1">
    <citation type="submission" date="2022-12" db="EMBL/GenBank/DDBJ databases">
        <title>Genome assemblies of Blomia tropicalis.</title>
        <authorList>
            <person name="Cui Y."/>
        </authorList>
    </citation>
    <scope>NUCLEOTIDE SEQUENCE</scope>
    <source>
        <tissue evidence="8">Adult mites</tissue>
    </source>
</reference>
<keyword evidence="6" id="KW-0325">Glycoprotein</keyword>
<keyword evidence="3 7" id="KW-0645">Protease</keyword>
<gene>
    <name evidence="8" type="ORF">RDWZM_000846</name>
</gene>
<evidence type="ECO:0000256" key="6">
    <source>
        <dbReference type="ARBA" id="ARBA00023180"/>
    </source>
</evidence>
<dbReference type="EMBL" id="JAPWDV010000001">
    <property type="protein sequence ID" value="KAJ6222301.1"/>
    <property type="molecule type" value="Genomic_DNA"/>
</dbReference>
<dbReference type="InterPro" id="IPR018202">
    <property type="entry name" value="Ser_caboxypep_ser_AS"/>
</dbReference>
<protein>
    <recommendedName>
        <fullName evidence="7">Carboxypeptidase</fullName>
        <ecNumber evidence="7">3.4.16.-</ecNumber>
    </recommendedName>
</protein>
<dbReference type="PANTHER" id="PTHR11802:SF472">
    <property type="entry name" value="SERINE CARBOXYPEPTIDASE CPVL-RELATED"/>
    <property type="match status" value="1"/>
</dbReference>
<feature type="signal peptide" evidence="7">
    <location>
        <begin position="1"/>
        <end position="17"/>
    </location>
</feature>
<dbReference type="PANTHER" id="PTHR11802">
    <property type="entry name" value="SERINE PROTEASE FAMILY S10 SERINE CARBOXYPEPTIDASE"/>
    <property type="match status" value="1"/>
</dbReference>
<dbReference type="SUPFAM" id="SSF53474">
    <property type="entry name" value="alpha/beta-Hydrolases"/>
    <property type="match status" value="1"/>
</dbReference>
<evidence type="ECO:0000256" key="5">
    <source>
        <dbReference type="ARBA" id="ARBA00022801"/>
    </source>
</evidence>
<dbReference type="Proteomes" id="UP001142055">
    <property type="component" value="Chromosome 1"/>
</dbReference>
<accession>A0A9Q0MAG4</accession>
<evidence type="ECO:0000256" key="7">
    <source>
        <dbReference type="RuleBase" id="RU361156"/>
    </source>
</evidence>
<comment type="caution">
    <text evidence="8">The sequence shown here is derived from an EMBL/GenBank/DDBJ whole genome shotgun (WGS) entry which is preliminary data.</text>
</comment>
<sequence length="482" mass="55128">MLGLLLVFLIALSPTECFLRSKLFPKVDLANVIRDNSLHGYLDKESAESNAHLTSLIESGELEKARQLSLVKNLPGIEYQIESFAGYLTVNKTFNSNLFFWFFPALVEAPNVPVLLWLQGGPGGSSLFGLFVENGPFIITEDVQVLFRNYTWNRDFAVLYIDNPVGTGFSYTDNDAGFARNEDDVARDLYEALKQFFILFEPYRGNPFFVTGESYAGKYVPAIAHKILTMKNEAKEYGINLQGIAIGDGLCDPRNMGNYGDYLYQIGLLDERERDYFNMEQSKAVQYIDNRQFYKAFQVFDYLLNGDLVNGSSYFMNSTGINFYFNFLMDRQPKDFDYYVKFLGLKQVRDAIHVGNRPYHDGSEVEKHLVNDIMNTVKPLVEDLLNSNVRTMLYSGQLDIIVAAPLTENFIQKLEWKGAGKYLRAPKKIYRVTPSDPNVAGYVRQADNLYQVIIRNAGHILPYDQPRVAYDMITRFVTEKEF</sequence>